<comment type="similarity">
    <text evidence="1">Belongs to the oxygen-dependent FAD-linked oxidoreductase family.</text>
</comment>
<dbReference type="OrthoDB" id="9983560at2759"/>
<keyword evidence="2" id="KW-0560">Oxidoreductase</keyword>
<dbReference type="GO" id="GO:0071949">
    <property type="term" value="F:FAD binding"/>
    <property type="evidence" value="ECO:0007669"/>
    <property type="project" value="InterPro"/>
</dbReference>
<dbReference type="Pfam" id="PF01565">
    <property type="entry name" value="FAD_binding_4"/>
    <property type="match status" value="1"/>
</dbReference>
<dbReference type="RefSeq" id="XP_031006700.1">
    <property type="nucleotide sequence ID" value="XM_031148025.1"/>
</dbReference>
<dbReference type="SUPFAM" id="SSF56176">
    <property type="entry name" value="FAD-binding/transporter-associated domain-like"/>
    <property type="match status" value="1"/>
</dbReference>
<reference evidence="4 5" key="1">
    <citation type="submission" date="2018-05" db="EMBL/GenBank/DDBJ databases">
        <title>Genome sequencing and assembly of the regulated plant pathogen Lachnellula willkommii and related sister species for the development of diagnostic species identification markers.</title>
        <authorList>
            <person name="Giroux E."/>
            <person name="Bilodeau G."/>
        </authorList>
    </citation>
    <scope>NUCLEOTIDE SEQUENCE [LARGE SCALE GENOMIC DNA]</scope>
    <source>
        <strain evidence="4 5">CBS 185.66</strain>
    </source>
</reference>
<accession>A0A8H8TZL0</accession>
<dbReference type="GeneID" id="41983249"/>
<dbReference type="EMBL" id="QGMH01000040">
    <property type="protein sequence ID" value="TVY27912.1"/>
    <property type="molecule type" value="Genomic_DNA"/>
</dbReference>
<organism evidence="4 5">
    <name type="scientific">Lachnellula hyalina</name>
    <dbReference type="NCBI Taxonomy" id="1316788"/>
    <lineage>
        <taxon>Eukaryota</taxon>
        <taxon>Fungi</taxon>
        <taxon>Dikarya</taxon>
        <taxon>Ascomycota</taxon>
        <taxon>Pezizomycotina</taxon>
        <taxon>Leotiomycetes</taxon>
        <taxon>Helotiales</taxon>
        <taxon>Lachnaceae</taxon>
        <taxon>Lachnellula</taxon>
    </lineage>
</organism>
<dbReference type="GO" id="GO:0016491">
    <property type="term" value="F:oxidoreductase activity"/>
    <property type="evidence" value="ECO:0007669"/>
    <property type="project" value="UniProtKB-KW"/>
</dbReference>
<dbReference type="PANTHER" id="PTHR13878:SF91">
    <property type="entry name" value="FAD BINDING DOMAIN PROTEIN (AFU_ORTHOLOGUE AFUA_6G12070)-RELATED"/>
    <property type="match status" value="1"/>
</dbReference>
<proteinExistence type="inferred from homology"/>
<dbReference type="InterPro" id="IPR016166">
    <property type="entry name" value="FAD-bd_PCMH"/>
</dbReference>
<sequence length="589" mass="63090">DAPLLSHLYPLTSSIQAIAMFKVSSLQAFVCITILSSTLARTLGCRCFPGDKCWPSAAEWAAFNETIHGRLIATVPIASICHHDSFAPYDAEKCEQLQNVWLLPETHYSSSSSIMAQFFANMSCDPFTQPSAQCVLGTYVQYAVNATGPDDFQKAMAFATDKNIRFVIRSTGHDYFGKSTGAGALALWTHNMKDMEILDYHSRNYTGKALKTGAGVQVIDALVAAHAQGLVVAGGQCQSLAVAGGYTQGGGHSLMASVIGLSADQVLEWEVVTATGECLVATPLNNSDLYWALSGGGGGAYAAVLSVTVKAYPDVEVSAANLTFTIAEGVSSESFFAVIQTWLQSLPAIVDAGAVALWTLADGFFSLSPVFGPNLTLSKLQDLLSPTLAALNQNGIPYSSYSAGYSTFLDAYNAMNPPQPVTDGNMGAYLLPRDLVTSEANASALTNVLETLVTEGVVTGGVSLNVARGQDITHPVANSVNPVWRTTIHYLAFGLPYNRTSLSANVDDWNLITNNYGPRLDALVPGGMSSYLNEANPFDPDWKRVFYGDTYNPLLEIKDKYDPNSIFYGLTAVGSDRWEVQNDGRLCKV</sequence>
<dbReference type="Pfam" id="PF08031">
    <property type="entry name" value="BBE"/>
    <property type="match status" value="1"/>
</dbReference>
<dbReference type="InterPro" id="IPR016169">
    <property type="entry name" value="FAD-bd_PCMH_sub2"/>
</dbReference>
<feature type="domain" description="FAD-binding PCMH-type" evidence="3">
    <location>
        <begin position="128"/>
        <end position="314"/>
    </location>
</feature>
<evidence type="ECO:0000313" key="5">
    <source>
        <dbReference type="Proteomes" id="UP000431533"/>
    </source>
</evidence>
<dbReference type="InterPro" id="IPR036318">
    <property type="entry name" value="FAD-bd_PCMH-like_sf"/>
</dbReference>
<dbReference type="InterPro" id="IPR006094">
    <property type="entry name" value="Oxid_FAD_bind_N"/>
</dbReference>
<evidence type="ECO:0000313" key="4">
    <source>
        <dbReference type="EMBL" id="TVY27912.1"/>
    </source>
</evidence>
<gene>
    <name evidence="4" type="primary">patO</name>
    <name evidence="4" type="ORF">LHYA1_G003051</name>
</gene>
<dbReference type="Gene3D" id="3.40.462.20">
    <property type="match status" value="1"/>
</dbReference>
<dbReference type="Proteomes" id="UP000431533">
    <property type="component" value="Unassembled WGS sequence"/>
</dbReference>
<dbReference type="Gene3D" id="3.30.465.10">
    <property type="match status" value="1"/>
</dbReference>
<evidence type="ECO:0000256" key="1">
    <source>
        <dbReference type="ARBA" id="ARBA00005466"/>
    </source>
</evidence>
<evidence type="ECO:0000256" key="2">
    <source>
        <dbReference type="ARBA" id="ARBA00023002"/>
    </source>
</evidence>
<protein>
    <submittedName>
        <fullName evidence="4">FAD-linked oxidoreductase</fullName>
    </submittedName>
</protein>
<dbReference type="PROSITE" id="PS51387">
    <property type="entry name" value="FAD_PCMH"/>
    <property type="match status" value="1"/>
</dbReference>
<dbReference type="InterPro" id="IPR050432">
    <property type="entry name" value="FAD-linked_Oxidoreductases_BP"/>
</dbReference>
<comment type="caution">
    <text evidence="4">The sequence shown here is derived from an EMBL/GenBank/DDBJ whole genome shotgun (WGS) entry which is preliminary data.</text>
</comment>
<keyword evidence="5" id="KW-1185">Reference proteome</keyword>
<name>A0A8H8TZL0_9HELO</name>
<dbReference type="AlphaFoldDB" id="A0A8H8TZL0"/>
<dbReference type="InterPro" id="IPR012951">
    <property type="entry name" value="BBE"/>
</dbReference>
<evidence type="ECO:0000259" key="3">
    <source>
        <dbReference type="PROSITE" id="PS51387"/>
    </source>
</evidence>
<feature type="non-terminal residue" evidence="4">
    <location>
        <position position="589"/>
    </location>
</feature>
<dbReference type="PANTHER" id="PTHR13878">
    <property type="entry name" value="GULONOLACTONE OXIDASE"/>
    <property type="match status" value="1"/>
</dbReference>